<dbReference type="GO" id="GO:0016791">
    <property type="term" value="F:phosphatase activity"/>
    <property type="evidence" value="ECO:0007669"/>
    <property type="project" value="TreeGrafter"/>
</dbReference>
<evidence type="ECO:0000313" key="1">
    <source>
        <dbReference type="EMBL" id="CAB4678949.1"/>
    </source>
</evidence>
<dbReference type="Gene3D" id="3.40.50.1240">
    <property type="entry name" value="Phosphoglycerate mutase-like"/>
    <property type="match status" value="1"/>
</dbReference>
<gene>
    <name evidence="1" type="ORF">UFOPK2310_01095</name>
    <name evidence="2" type="ORF">UFOPK2625_00585</name>
    <name evidence="3" type="ORF">UFOPK4092_01227</name>
</gene>
<dbReference type="InterPro" id="IPR013078">
    <property type="entry name" value="His_Pase_superF_clade-1"/>
</dbReference>
<accession>A0A6J6PV29</accession>
<dbReference type="EMBL" id="CAFBPJ010000160">
    <property type="protein sequence ID" value="CAB5026003.1"/>
    <property type="molecule type" value="Genomic_DNA"/>
</dbReference>
<dbReference type="InterPro" id="IPR050275">
    <property type="entry name" value="PGM_Phosphatase"/>
</dbReference>
<protein>
    <submittedName>
        <fullName evidence="2">Unannotated protein</fullName>
    </submittedName>
</protein>
<dbReference type="SUPFAM" id="SSF53254">
    <property type="entry name" value="Phosphoglycerate mutase-like"/>
    <property type="match status" value="1"/>
</dbReference>
<dbReference type="PANTHER" id="PTHR48100:SF62">
    <property type="entry name" value="GLUCOSYL-3-PHOSPHOGLYCERATE PHOSPHATASE"/>
    <property type="match status" value="1"/>
</dbReference>
<dbReference type="EMBL" id="CAEZXZ010000070">
    <property type="protein sequence ID" value="CAB4702627.1"/>
    <property type="molecule type" value="Genomic_DNA"/>
</dbReference>
<dbReference type="GO" id="GO:0005737">
    <property type="term" value="C:cytoplasm"/>
    <property type="evidence" value="ECO:0007669"/>
    <property type="project" value="TreeGrafter"/>
</dbReference>
<sequence length="224" mass="24490">MGVILSERREPRRIVFWRHGRTPWNAEQRFQGQTDIELDELGVEQAERAAAMLATLQPAVIVASDLSRAMNTAKPLARILGLEVTTDVGLRETFAGEWEGLTRPEMEQGYGAMLAQWSASAEMRAGVSGETRLEVAERVAAAVQRALERVDPGRVLVVVTHGGAARAGIGEILGLPPEHWAVLGVLTNCSWSVLVENVSPFGPRWRLQEYNAGTLPESALADDR</sequence>
<dbReference type="AlphaFoldDB" id="A0A6J6PV29"/>
<reference evidence="2" key="1">
    <citation type="submission" date="2020-05" db="EMBL/GenBank/DDBJ databases">
        <authorList>
            <person name="Chiriac C."/>
            <person name="Salcher M."/>
            <person name="Ghai R."/>
            <person name="Kavagutti S V."/>
        </authorList>
    </citation>
    <scope>NUCLEOTIDE SEQUENCE</scope>
</reference>
<organism evidence="2">
    <name type="scientific">freshwater metagenome</name>
    <dbReference type="NCBI Taxonomy" id="449393"/>
    <lineage>
        <taxon>unclassified sequences</taxon>
        <taxon>metagenomes</taxon>
        <taxon>ecological metagenomes</taxon>
    </lineage>
</organism>
<dbReference type="EMBL" id="CAEZWW010000138">
    <property type="protein sequence ID" value="CAB4678949.1"/>
    <property type="molecule type" value="Genomic_DNA"/>
</dbReference>
<evidence type="ECO:0000313" key="3">
    <source>
        <dbReference type="EMBL" id="CAB5026003.1"/>
    </source>
</evidence>
<proteinExistence type="predicted"/>
<dbReference type="CDD" id="cd07067">
    <property type="entry name" value="HP_PGM_like"/>
    <property type="match status" value="1"/>
</dbReference>
<dbReference type="SMART" id="SM00855">
    <property type="entry name" value="PGAM"/>
    <property type="match status" value="1"/>
</dbReference>
<dbReference type="Pfam" id="PF00300">
    <property type="entry name" value="His_Phos_1"/>
    <property type="match status" value="1"/>
</dbReference>
<evidence type="ECO:0000313" key="2">
    <source>
        <dbReference type="EMBL" id="CAB4702627.1"/>
    </source>
</evidence>
<dbReference type="InterPro" id="IPR029033">
    <property type="entry name" value="His_PPase_superfam"/>
</dbReference>
<name>A0A6J6PV29_9ZZZZ</name>
<dbReference type="PANTHER" id="PTHR48100">
    <property type="entry name" value="BROAD-SPECIFICITY PHOSPHATASE YOR283W-RELATED"/>
    <property type="match status" value="1"/>
</dbReference>